<evidence type="ECO:0000256" key="2">
    <source>
        <dbReference type="ARBA" id="ARBA00022679"/>
    </source>
</evidence>
<protein>
    <recommendedName>
        <fullName evidence="5">SAM-dependent methyltransferase</fullName>
    </recommendedName>
</protein>
<accession>A0A1T2L0C1</accession>
<dbReference type="Pfam" id="PF02636">
    <property type="entry name" value="Methyltransf_28"/>
    <property type="match status" value="1"/>
</dbReference>
<dbReference type="InterPro" id="IPR003788">
    <property type="entry name" value="NDUFAF7"/>
</dbReference>
<evidence type="ECO:0008006" key="5">
    <source>
        <dbReference type="Google" id="ProtNLM"/>
    </source>
</evidence>
<evidence type="ECO:0000313" key="4">
    <source>
        <dbReference type="Proteomes" id="UP000191110"/>
    </source>
</evidence>
<dbReference type="SUPFAM" id="SSF53335">
    <property type="entry name" value="S-adenosyl-L-methionine-dependent methyltransferases"/>
    <property type="match status" value="1"/>
</dbReference>
<dbReference type="OrthoDB" id="9794208at2"/>
<evidence type="ECO:0000256" key="1">
    <source>
        <dbReference type="ARBA" id="ARBA00022603"/>
    </source>
</evidence>
<comment type="caution">
    <text evidence="3">The sequence shown here is derived from an EMBL/GenBank/DDBJ whole genome shotgun (WGS) entry which is preliminary data.</text>
</comment>
<keyword evidence="1" id="KW-0489">Methyltransferase</keyword>
<dbReference type="AlphaFoldDB" id="A0A1T2L0C1"/>
<dbReference type="PANTHER" id="PTHR12049:SF7">
    <property type="entry name" value="PROTEIN ARGININE METHYLTRANSFERASE NDUFAF7, MITOCHONDRIAL"/>
    <property type="match status" value="1"/>
</dbReference>
<keyword evidence="2" id="KW-0808">Transferase</keyword>
<dbReference type="GO" id="GO:0035243">
    <property type="term" value="F:protein-arginine omega-N symmetric methyltransferase activity"/>
    <property type="evidence" value="ECO:0007669"/>
    <property type="project" value="TreeGrafter"/>
</dbReference>
<reference evidence="3 4" key="1">
    <citation type="submission" date="2016-11" db="EMBL/GenBank/DDBJ databases">
        <title>Mixed transmission modes and dynamic genome evolution in an obligate animal-bacterial symbiosis.</title>
        <authorList>
            <person name="Russell S.L."/>
            <person name="Corbett-Detig R.B."/>
            <person name="Cavanaugh C.M."/>
        </authorList>
    </citation>
    <scope>NUCLEOTIDE SEQUENCE [LARGE SCALE GENOMIC DNA]</scope>
    <source>
        <strain evidence="3">Sveles-Q1</strain>
    </source>
</reference>
<dbReference type="EMBL" id="MPRL01000085">
    <property type="protein sequence ID" value="OOZ38521.1"/>
    <property type="molecule type" value="Genomic_DNA"/>
</dbReference>
<dbReference type="Proteomes" id="UP000191110">
    <property type="component" value="Unassembled WGS sequence"/>
</dbReference>
<dbReference type="PANTHER" id="PTHR12049">
    <property type="entry name" value="PROTEIN ARGININE METHYLTRANSFERASE NDUFAF7, MITOCHONDRIAL"/>
    <property type="match status" value="1"/>
</dbReference>
<name>A0A1T2L0C1_9GAMM</name>
<evidence type="ECO:0000313" key="3">
    <source>
        <dbReference type="EMBL" id="OOZ38521.1"/>
    </source>
</evidence>
<keyword evidence="4" id="KW-1185">Reference proteome</keyword>
<dbReference type="InterPro" id="IPR038375">
    <property type="entry name" value="NDUFAF7_sf"/>
</dbReference>
<gene>
    <name evidence="3" type="ORF">BOW53_15285</name>
</gene>
<dbReference type="GO" id="GO:0032259">
    <property type="term" value="P:methylation"/>
    <property type="evidence" value="ECO:0007669"/>
    <property type="project" value="UniProtKB-KW"/>
</dbReference>
<dbReference type="RefSeq" id="WP_078484955.1">
    <property type="nucleotide sequence ID" value="NZ_MPRL01000085.1"/>
</dbReference>
<organism evidence="3 4">
    <name type="scientific">Solemya pervernicosa gill symbiont</name>
    <dbReference type="NCBI Taxonomy" id="642797"/>
    <lineage>
        <taxon>Bacteria</taxon>
        <taxon>Pseudomonadati</taxon>
        <taxon>Pseudomonadota</taxon>
        <taxon>Gammaproteobacteria</taxon>
        <taxon>sulfur-oxidizing symbionts</taxon>
    </lineage>
</organism>
<dbReference type="Gene3D" id="3.40.50.12710">
    <property type="match status" value="1"/>
</dbReference>
<sequence>MATIETRAREAQRALADLPQPEAAALAQSHALVELIASEIGEESISFARYMALALYAPGLGYYSGGARKFGEAGDFTTAPEISALFSRALARQCAEVLGSLGGGDILEFGAGSGVMASDILLELEQLGQLPQRYLIQELSGELRERQRETIQAKAPHLLERVEWLDGLDGVELRGVVLGNELLDAMPVERFRIAEHGVEQVRVTVAEGGLVLTTEPAEVSLRGAVERLQSQLEEPLPVGYESECCLEFSPWFSALSEVLKAGVALLIDYGYPRREYYLPQRSSGTLICHYRHRAHEAPLYLPGLQDITSFVDFSAATEAALDAGFELGGYTNQMHLLIGCGLEELLAEFDINDTQRFMSATQQIKKLTMPGEMGERFKALALTRDYKQPLRGFSLRDYSGQLEL</sequence>
<proteinExistence type="predicted"/>
<dbReference type="InterPro" id="IPR029063">
    <property type="entry name" value="SAM-dependent_MTases_sf"/>
</dbReference>